<name>A0A855N3P5_CAMHY</name>
<evidence type="ECO:0000313" key="1">
    <source>
        <dbReference type="EMBL" id="PPB70453.1"/>
    </source>
</evidence>
<proteinExistence type="predicted"/>
<evidence type="ECO:0000313" key="2">
    <source>
        <dbReference type="Proteomes" id="UP000239685"/>
    </source>
</evidence>
<dbReference type="Proteomes" id="UP000239685">
    <property type="component" value="Unassembled WGS sequence"/>
</dbReference>
<dbReference type="AlphaFoldDB" id="A0A855N3P5"/>
<reference evidence="1 2" key="1">
    <citation type="submission" date="2017-06" db="EMBL/GenBank/DDBJ databases">
        <title>Updating the genomic taxonomy and epidemiology of Campylobacter hyointestinalis; discovery in New Zealand farmed ruminants.</title>
        <authorList>
            <person name="Wilkinson D.A."/>
            <person name="Fayaz A."/>
            <person name="Biggs P.J."/>
            <person name="Midwinter A.C."/>
        </authorList>
    </citation>
    <scope>NUCLEOTIDE SEQUENCE [LARGE SCALE GENOMIC DNA]</scope>
    <source>
        <strain evidence="1 2">S1614a</strain>
    </source>
</reference>
<accession>A0A855N3P5</accession>
<dbReference type="RefSeq" id="WP_034963861.1">
    <property type="nucleotide sequence ID" value="NZ_CBCRTP010000017.1"/>
</dbReference>
<dbReference type="EMBL" id="NIQP01000011">
    <property type="protein sequence ID" value="PPB70453.1"/>
    <property type="molecule type" value="Genomic_DNA"/>
</dbReference>
<sequence>MMEKELTSLKFAEQTNRIANLQAIQISQAKHHQSVTNGYKSTFVKQKAKLEVLKAHLTITKDKNLRYCVDNDIYFNTIKL</sequence>
<gene>
    <name evidence="1" type="ORF">CDQ78_08670</name>
</gene>
<comment type="caution">
    <text evidence="1">The sequence shown here is derived from an EMBL/GenBank/DDBJ whole genome shotgun (WGS) entry which is preliminary data.</text>
</comment>
<organism evidence="1 2">
    <name type="scientific">Campylobacter hyointestinalis subsp. hyointestinalis</name>
    <dbReference type="NCBI Taxonomy" id="91352"/>
    <lineage>
        <taxon>Bacteria</taxon>
        <taxon>Pseudomonadati</taxon>
        <taxon>Campylobacterota</taxon>
        <taxon>Epsilonproteobacteria</taxon>
        <taxon>Campylobacterales</taxon>
        <taxon>Campylobacteraceae</taxon>
        <taxon>Campylobacter</taxon>
    </lineage>
</organism>
<protein>
    <submittedName>
        <fullName evidence="1">Uncharacterized protein</fullName>
    </submittedName>
</protein>